<keyword evidence="1" id="KW-0175">Coiled coil</keyword>
<dbReference type="Gene3D" id="1.10.287.1490">
    <property type="match status" value="1"/>
</dbReference>
<accession>A0A0C1JVI7</accession>
<feature type="coiled-coil region" evidence="1">
    <location>
        <begin position="80"/>
        <end position="191"/>
    </location>
</feature>
<dbReference type="EMBL" id="JSAN01000100">
    <property type="protein sequence ID" value="KIC71277.1"/>
    <property type="molecule type" value="Genomic_DNA"/>
</dbReference>
<protein>
    <submittedName>
        <fullName evidence="2">Uncharacterized protein</fullName>
    </submittedName>
</protein>
<proteinExistence type="predicted"/>
<evidence type="ECO:0000313" key="3">
    <source>
        <dbReference type="Proteomes" id="UP000031465"/>
    </source>
</evidence>
<organism evidence="2 3">
    <name type="scientific">Candidatus Protochlamydia amoebophila</name>
    <dbReference type="NCBI Taxonomy" id="362787"/>
    <lineage>
        <taxon>Bacteria</taxon>
        <taxon>Pseudomonadati</taxon>
        <taxon>Chlamydiota</taxon>
        <taxon>Chlamydiia</taxon>
        <taxon>Parachlamydiales</taxon>
        <taxon>Parachlamydiaceae</taxon>
        <taxon>Candidatus Protochlamydia</taxon>
    </lineage>
</organism>
<dbReference type="AlphaFoldDB" id="A0A0C1JVI7"/>
<reference evidence="2 3" key="1">
    <citation type="journal article" date="2014" name="Mol. Biol. Evol.">
        <title>Massive expansion of Ubiquitination-related gene families within the Chlamydiae.</title>
        <authorList>
            <person name="Domman D."/>
            <person name="Collingro A."/>
            <person name="Lagkouvardos I."/>
            <person name="Gehre L."/>
            <person name="Weinmaier T."/>
            <person name="Rattei T."/>
            <person name="Subtil A."/>
            <person name="Horn M."/>
        </authorList>
    </citation>
    <scope>NUCLEOTIDE SEQUENCE [LARGE SCALE GENOMIC DNA]</scope>
    <source>
        <strain evidence="2 3">EI2</strain>
    </source>
</reference>
<evidence type="ECO:0000256" key="1">
    <source>
        <dbReference type="SAM" id="Coils"/>
    </source>
</evidence>
<dbReference type="PATRIC" id="fig|362787.3.peg.1561"/>
<gene>
    <name evidence="2" type="ORF">DB44_EB00020</name>
</gene>
<dbReference type="Proteomes" id="UP000031465">
    <property type="component" value="Unassembled WGS sequence"/>
</dbReference>
<dbReference type="RefSeq" id="WP_039359561.1">
    <property type="nucleotide sequence ID" value="NZ_JSAN01000100.1"/>
</dbReference>
<name>A0A0C1JVI7_9BACT</name>
<sequence length="414" mass="48292">METKSVGTFSTGEIEEIRILFESLKKTETRNRELLNKVETVCGQILLVTDSVRSLQKVKVDLTQKITVLNQDKGKFKETMLNQEQQISLLQKEFQKVQETLNKKFRQIADIQRTLEKYEKERQGLSERNTRFVNENAELVNERDGLNTLLEHLRREKSELENQEKAHQEEINRLKQDLNEAQRRYSKLKRSSNLEISGKTSLIANEKLKCERLTEVGILIRKNRNQAKQKLAEGQAVHTQTRRNLLKERAGHIQTSQSLAQVKAEYAQTTRKLNQTQHKLTQSQQTVSRQKIDYQELENKLGEIDSRLISQEELQKMSNKIQSREEIKELITRLSLINLNDLNELQDWVKDCTTTFGFNDDERRNLESNLSNLLSKPGFFTWPNMLREGVMFSLEGASIHYLPLLISLLSKLIK</sequence>
<evidence type="ECO:0000313" key="2">
    <source>
        <dbReference type="EMBL" id="KIC71277.1"/>
    </source>
</evidence>
<feature type="coiled-coil region" evidence="1">
    <location>
        <begin position="259"/>
        <end position="314"/>
    </location>
</feature>
<comment type="caution">
    <text evidence="2">The sequence shown here is derived from an EMBL/GenBank/DDBJ whole genome shotgun (WGS) entry which is preliminary data.</text>
</comment>